<keyword evidence="5" id="KW-1185">Reference proteome</keyword>
<sequence length="171" mass="19304">MVWNVVGVLNYLQALIEKSMILQILDEEKNVNFTFTATDGYDYYGGTNVLKVLGYFSIAGLMHVHCLFVDYQSGLCALSPVDINHPGVFNTVIGCQITTIHYYGFANLTLRSDEAMFDELFFYACPKFITPTPPNYGKPLINFNQDAYRLQLKLFLSEVANSSFFLAFEAS</sequence>
<dbReference type="EMBL" id="OZ023704">
    <property type="protein sequence ID" value="CAK9872961.1"/>
    <property type="molecule type" value="Genomic_DNA"/>
</dbReference>
<organism evidence="4 5">
    <name type="scientific">Sphagnum jensenii</name>
    <dbReference type="NCBI Taxonomy" id="128206"/>
    <lineage>
        <taxon>Eukaryota</taxon>
        <taxon>Viridiplantae</taxon>
        <taxon>Streptophyta</taxon>
        <taxon>Embryophyta</taxon>
        <taxon>Bryophyta</taxon>
        <taxon>Sphagnophytina</taxon>
        <taxon>Sphagnopsida</taxon>
        <taxon>Sphagnales</taxon>
        <taxon>Sphagnaceae</taxon>
        <taxon>Sphagnum</taxon>
    </lineage>
</organism>
<dbReference type="PANTHER" id="PTHR13242:SF0">
    <property type="entry name" value="EUKARYOTIC TRANSLATION INITIATION FACTOR 3 SUBUNIT L"/>
    <property type="match status" value="1"/>
</dbReference>
<dbReference type="InterPro" id="IPR019382">
    <property type="entry name" value="eIF3l"/>
</dbReference>
<gene>
    <name evidence="4" type="ORF">CSSPJE1EN2_LOCUS15531</name>
</gene>
<keyword evidence="2" id="KW-0396">Initiation factor</keyword>
<accession>A0ABP1BCP8</accession>
<protein>
    <submittedName>
        <fullName evidence="4">Uncharacterized protein</fullName>
    </submittedName>
</protein>
<dbReference type="PANTHER" id="PTHR13242">
    <property type="entry name" value="EUKARYOTIC TRANSLATION INITIATION FACTOR 3"/>
    <property type="match status" value="1"/>
</dbReference>
<reference evidence="4" key="1">
    <citation type="submission" date="2024-03" db="EMBL/GenBank/DDBJ databases">
        <authorList>
            <consortium name="ELIXIR-Norway"/>
            <consortium name="Elixir Norway"/>
        </authorList>
    </citation>
    <scope>NUCLEOTIDE SEQUENCE</scope>
</reference>
<keyword evidence="1" id="KW-0963">Cytoplasm</keyword>
<evidence type="ECO:0000256" key="2">
    <source>
        <dbReference type="ARBA" id="ARBA00022540"/>
    </source>
</evidence>
<evidence type="ECO:0000313" key="4">
    <source>
        <dbReference type="EMBL" id="CAK9872961.1"/>
    </source>
</evidence>
<dbReference type="Proteomes" id="UP001497522">
    <property type="component" value="Chromosome 3"/>
</dbReference>
<name>A0ABP1BCP8_9BRYO</name>
<keyword evidence="3" id="KW-0648">Protein biosynthesis</keyword>
<dbReference type="Pfam" id="PF10255">
    <property type="entry name" value="Paf67"/>
    <property type="match status" value="1"/>
</dbReference>
<evidence type="ECO:0000313" key="5">
    <source>
        <dbReference type="Proteomes" id="UP001497522"/>
    </source>
</evidence>
<evidence type="ECO:0000256" key="3">
    <source>
        <dbReference type="ARBA" id="ARBA00022917"/>
    </source>
</evidence>
<evidence type="ECO:0000256" key="1">
    <source>
        <dbReference type="ARBA" id="ARBA00022490"/>
    </source>
</evidence>
<proteinExistence type="predicted"/>